<organism evidence="2 3">
    <name type="scientific">Virgisporangium ochraceum</name>
    <dbReference type="NCBI Taxonomy" id="65505"/>
    <lineage>
        <taxon>Bacteria</taxon>
        <taxon>Bacillati</taxon>
        <taxon>Actinomycetota</taxon>
        <taxon>Actinomycetes</taxon>
        <taxon>Micromonosporales</taxon>
        <taxon>Micromonosporaceae</taxon>
        <taxon>Virgisporangium</taxon>
    </lineage>
</organism>
<sequence>MRMSEAMDRLRAELRYEPTGKRVRAEGGGHLVVDTTRAVLVWEPRRITPTYAVPEEDLWGALSPSTRAEPAPDGILHPGIPFTAHSTPGEPLTLSAHGEIHDGGAFRPADPDLAGYVIVDFDALQWFQEDERLRGHPRDPYHRVDAHASSRHVRIVHKGRTVADTTAATLVFETSLPTRYYIPRADITVPLTPSDLRTYCPYKGEASYFSFADGENLAWSYENPLPDGPPVRNLIAFYDDLMEVTVDGVRNEHVDNPIARTLLDEFGVS</sequence>
<evidence type="ECO:0000313" key="2">
    <source>
        <dbReference type="EMBL" id="GIJ66803.1"/>
    </source>
</evidence>
<dbReference type="PANTHER" id="PTHR34310:SF8">
    <property type="entry name" value="CONSERVED PROTEIN"/>
    <property type="match status" value="1"/>
</dbReference>
<proteinExistence type="predicted"/>
<protein>
    <recommendedName>
        <fullName evidence="1">DUF427 domain-containing protein</fullName>
    </recommendedName>
</protein>
<dbReference type="InterPro" id="IPR007361">
    <property type="entry name" value="DUF427"/>
</dbReference>
<dbReference type="Pfam" id="PF04248">
    <property type="entry name" value="NTP_transf_9"/>
    <property type="match status" value="1"/>
</dbReference>
<dbReference type="PANTHER" id="PTHR34310">
    <property type="entry name" value="DUF427 DOMAIN PROTEIN (AFU_ORTHOLOGUE AFUA_3G02220)"/>
    <property type="match status" value="1"/>
</dbReference>
<gene>
    <name evidence="2" type="ORF">Voc01_017200</name>
</gene>
<name>A0A8J3ZRT6_9ACTN</name>
<keyword evidence="3" id="KW-1185">Reference proteome</keyword>
<dbReference type="Proteomes" id="UP000635606">
    <property type="component" value="Unassembled WGS sequence"/>
</dbReference>
<dbReference type="EMBL" id="BOPH01000021">
    <property type="protein sequence ID" value="GIJ66803.1"/>
    <property type="molecule type" value="Genomic_DNA"/>
</dbReference>
<dbReference type="InterPro" id="IPR038694">
    <property type="entry name" value="DUF427_sf"/>
</dbReference>
<dbReference type="RefSeq" id="WP_203926777.1">
    <property type="nucleotide sequence ID" value="NZ_BOPH01000021.1"/>
</dbReference>
<comment type="caution">
    <text evidence="2">The sequence shown here is derived from an EMBL/GenBank/DDBJ whole genome shotgun (WGS) entry which is preliminary data.</text>
</comment>
<feature type="domain" description="DUF427" evidence="1">
    <location>
        <begin position="153"/>
        <end position="239"/>
    </location>
</feature>
<reference evidence="2" key="1">
    <citation type="submission" date="2021-01" db="EMBL/GenBank/DDBJ databases">
        <title>Whole genome shotgun sequence of Virgisporangium ochraceum NBRC 16418.</title>
        <authorList>
            <person name="Komaki H."/>
            <person name="Tamura T."/>
        </authorList>
    </citation>
    <scope>NUCLEOTIDE SEQUENCE</scope>
    <source>
        <strain evidence="2">NBRC 16418</strain>
    </source>
</reference>
<evidence type="ECO:0000259" key="1">
    <source>
        <dbReference type="Pfam" id="PF04248"/>
    </source>
</evidence>
<evidence type="ECO:0000313" key="3">
    <source>
        <dbReference type="Proteomes" id="UP000635606"/>
    </source>
</evidence>
<dbReference type="AlphaFoldDB" id="A0A8J3ZRT6"/>
<accession>A0A8J3ZRT6</accession>
<dbReference type="Gene3D" id="2.170.150.40">
    <property type="entry name" value="Domain of unknown function (DUF427)"/>
    <property type="match status" value="2"/>
</dbReference>